<keyword evidence="2" id="KW-1185">Reference proteome</keyword>
<organism evidence="1 2">
    <name type="scientific">Seminavis robusta</name>
    <dbReference type="NCBI Taxonomy" id="568900"/>
    <lineage>
        <taxon>Eukaryota</taxon>
        <taxon>Sar</taxon>
        <taxon>Stramenopiles</taxon>
        <taxon>Ochrophyta</taxon>
        <taxon>Bacillariophyta</taxon>
        <taxon>Bacillariophyceae</taxon>
        <taxon>Bacillariophycidae</taxon>
        <taxon>Naviculales</taxon>
        <taxon>Naviculaceae</taxon>
        <taxon>Seminavis</taxon>
    </lineage>
</organism>
<evidence type="ECO:0000313" key="2">
    <source>
        <dbReference type="Proteomes" id="UP001153069"/>
    </source>
</evidence>
<dbReference type="Proteomes" id="UP001153069">
    <property type="component" value="Unassembled WGS sequence"/>
</dbReference>
<name>A0A9N8F1D8_9STRA</name>
<dbReference type="EMBL" id="CAICTM010002568">
    <property type="protein sequence ID" value="CAB9529639.1"/>
    <property type="molecule type" value="Genomic_DNA"/>
</dbReference>
<feature type="non-terminal residue" evidence="1">
    <location>
        <position position="466"/>
    </location>
</feature>
<sequence>MVSKPRPVDRSTVPSPKETNGALYERFVAMMNNREPPFFLPDKEMYMYIGQPISFRACTSILTKARPKSITIIPPQKAGRRLERIVSNINDPSKPTRGDPGIKLFDMSPKFLTIQCGYKPDHEGIAECRKDLLSLINRTTQGLVLWENAEGWDILKFGSKMNQILVGKSDSRLSLVCMENGLYWMSYLLATEAETLRLIRNLQEPTPTNLKMAFDKAALIGRTKYGTDVQGECFYPLADAIGRATLPIAIRVQRSYLVSTAPRIKKCPIAPAFATSRVSLPPPAVHAAPSISTYLARLKVILAQRHKDLDALKSLSEAVGLKIKKSCDLSGGNVKLIEEHLKLGLFQVELGLAQVNVLMQDSLEWAQAVPPTSSASLALPKCSTIPAASMSASSRASAKIHEALSRSFEVGLIEQNATVRMFNDFLTEGQILVEEFVEKGHNTLLAMTKNSGKLADLFGRMVDEAR</sequence>
<dbReference type="AlphaFoldDB" id="A0A9N8F1D8"/>
<comment type="caution">
    <text evidence="1">The sequence shown here is derived from an EMBL/GenBank/DDBJ whole genome shotgun (WGS) entry which is preliminary data.</text>
</comment>
<gene>
    <name evidence="1" type="ORF">SEMRO_2570_G331520.1</name>
</gene>
<proteinExistence type="predicted"/>
<reference evidence="1" key="1">
    <citation type="submission" date="2020-06" db="EMBL/GenBank/DDBJ databases">
        <authorList>
            <consortium name="Plant Systems Biology data submission"/>
        </authorList>
    </citation>
    <scope>NUCLEOTIDE SEQUENCE</scope>
    <source>
        <strain evidence="1">D6</strain>
    </source>
</reference>
<protein>
    <submittedName>
        <fullName evidence="1">Uncharacterized protein</fullName>
    </submittedName>
</protein>
<evidence type="ECO:0000313" key="1">
    <source>
        <dbReference type="EMBL" id="CAB9529639.1"/>
    </source>
</evidence>
<accession>A0A9N8F1D8</accession>